<dbReference type="PANTHER" id="PTHR45527">
    <property type="entry name" value="NONRIBOSOMAL PEPTIDE SYNTHETASE"/>
    <property type="match status" value="1"/>
</dbReference>
<dbReference type="SUPFAM" id="SSF52777">
    <property type="entry name" value="CoA-dependent acyltransferases"/>
    <property type="match status" value="2"/>
</dbReference>
<dbReference type="AlphaFoldDB" id="A0A1L9TQQ8"/>
<evidence type="ECO:0000259" key="5">
    <source>
        <dbReference type="PROSITE" id="PS50075"/>
    </source>
</evidence>
<dbReference type="Gene3D" id="1.10.1200.10">
    <property type="entry name" value="ACP-like"/>
    <property type="match status" value="1"/>
</dbReference>
<organism evidence="6 7">
    <name type="scientific">Aspergillus sydowii CBS 593.65</name>
    <dbReference type="NCBI Taxonomy" id="1036612"/>
    <lineage>
        <taxon>Eukaryota</taxon>
        <taxon>Fungi</taxon>
        <taxon>Dikarya</taxon>
        <taxon>Ascomycota</taxon>
        <taxon>Pezizomycotina</taxon>
        <taxon>Eurotiomycetes</taxon>
        <taxon>Eurotiomycetidae</taxon>
        <taxon>Eurotiales</taxon>
        <taxon>Aspergillaceae</taxon>
        <taxon>Aspergillus</taxon>
        <taxon>Aspergillus subgen. Nidulantes</taxon>
    </lineage>
</organism>
<dbReference type="RefSeq" id="XP_040705514.1">
    <property type="nucleotide sequence ID" value="XM_040851522.1"/>
</dbReference>
<evidence type="ECO:0000313" key="7">
    <source>
        <dbReference type="Proteomes" id="UP000184356"/>
    </source>
</evidence>
<dbReference type="STRING" id="1036612.A0A1L9TQQ8"/>
<gene>
    <name evidence="6" type="ORF">ASPSYDRAFT_85411</name>
</gene>
<dbReference type="InterPro" id="IPR036736">
    <property type="entry name" value="ACP-like_sf"/>
</dbReference>
<keyword evidence="3" id="KW-0436">Ligase</keyword>
<dbReference type="InterPro" id="IPR009081">
    <property type="entry name" value="PP-bd_ACP"/>
</dbReference>
<dbReference type="VEuPathDB" id="FungiDB:ASPSYDRAFT_85411"/>
<dbReference type="Pfam" id="PF00550">
    <property type="entry name" value="PP-binding"/>
    <property type="match status" value="1"/>
</dbReference>
<feature type="domain" description="Carrier" evidence="5">
    <location>
        <begin position="580"/>
        <end position="656"/>
    </location>
</feature>
<dbReference type="GO" id="GO:0044550">
    <property type="term" value="P:secondary metabolite biosynthetic process"/>
    <property type="evidence" value="ECO:0007669"/>
    <property type="project" value="TreeGrafter"/>
</dbReference>
<dbReference type="GO" id="GO:0016874">
    <property type="term" value="F:ligase activity"/>
    <property type="evidence" value="ECO:0007669"/>
    <property type="project" value="UniProtKB-KW"/>
</dbReference>
<dbReference type="NCBIfam" id="TIGR01733">
    <property type="entry name" value="AA-adenyl-dom"/>
    <property type="match status" value="1"/>
</dbReference>
<reference evidence="7" key="1">
    <citation type="journal article" date="2017" name="Genome Biol.">
        <title>Comparative genomics reveals high biological diversity and specific adaptations in the industrially and medically important fungal genus Aspergillus.</title>
        <authorList>
            <person name="de Vries R.P."/>
            <person name="Riley R."/>
            <person name="Wiebenga A."/>
            <person name="Aguilar-Osorio G."/>
            <person name="Amillis S."/>
            <person name="Uchima C.A."/>
            <person name="Anderluh G."/>
            <person name="Asadollahi M."/>
            <person name="Askin M."/>
            <person name="Barry K."/>
            <person name="Battaglia E."/>
            <person name="Bayram O."/>
            <person name="Benocci T."/>
            <person name="Braus-Stromeyer S.A."/>
            <person name="Caldana C."/>
            <person name="Canovas D."/>
            <person name="Cerqueira G.C."/>
            <person name="Chen F."/>
            <person name="Chen W."/>
            <person name="Choi C."/>
            <person name="Clum A."/>
            <person name="Dos Santos R.A."/>
            <person name="Damasio A.R."/>
            <person name="Diallinas G."/>
            <person name="Emri T."/>
            <person name="Fekete E."/>
            <person name="Flipphi M."/>
            <person name="Freyberg S."/>
            <person name="Gallo A."/>
            <person name="Gournas C."/>
            <person name="Habgood R."/>
            <person name="Hainaut M."/>
            <person name="Harispe M.L."/>
            <person name="Henrissat B."/>
            <person name="Hilden K.S."/>
            <person name="Hope R."/>
            <person name="Hossain A."/>
            <person name="Karabika E."/>
            <person name="Karaffa L."/>
            <person name="Karanyi Z."/>
            <person name="Krasevec N."/>
            <person name="Kuo A."/>
            <person name="Kusch H."/>
            <person name="LaButti K."/>
            <person name="Lagendijk E.L."/>
            <person name="Lapidus A."/>
            <person name="Levasseur A."/>
            <person name="Lindquist E."/>
            <person name="Lipzen A."/>
            <person name="Logrieco A.F."/>
            <person name="MacCabe A."/>
            <person name="Maekelae M.R."/>
            <person name="Malavazi I."/>
            <person name="Melin P."/>
            <person name="Meyer V."/>
            <person name="Mielnichuk N."/>
            <person name="Miskei M."/>
            <person name="Molnar A.P."/>
            <person name="Mule G."/>
            <person name="Ngan C.Y."/>
            <person name="Orejas M."/>
            <person name="Orosz E."/>
            <person name="Ouedraogo J.P."/>
            <person name="Overkamp K.M."/>
            <person name="Park H.-S."/>
            <person name="Perrone G."/>
            <person name="Piumi F."/>
            <person name="Punt P.J."/>
            <person name="Ram A.F."/>
            <person name="Ramon A."/>
            <person name="Rauscher S."/>
            <person name="Record E."/>
            <person name="Riano-Pachon D.M."/>
            <person name="Robert V."/>
            <person name="Roehrig J."/>
            <person name="Ruller R."/>
            <person name="Salamov A."/>
            <person name="Salih N.S."/>
            <person name="Samson R.A."/>
            <person name="Sandor E."/>
            <person name="Sanguinetti M."/>
            <person name="Schuetze T."/>
            <person name="Sepcic K."/>
            <person name="Shelest E."/>
            <person name="Sherlock G."/>
            <person name="Sophianopoulou V."/>
            <person name="Squina F.M."/>
            <person name="Sun H."/>
            <person name="Susca A."/>
            <person name="Todd R.B."/>
            <person name="Tsang A."/>
            <person name="Unkles S.E."/>
            <person name="van de Wiele N."/>
            <person name="van Rossen-Uffink D."/>
            <person name="Oliveira J.V."/>
            <person name="Vesth T.C."/>
            <person name="Visser J."/>
            <person name="Yu J.-H."/>
            <person name="Zhou M."/>
            <person name="Andersen M.R."/>
            <person name="Archer D.B."/>
            <person name="Baker S.E."/>
            <person name="Benoit I."/>
            <person name="Brakhage A.A."/>
            <person name="Braus G.H."/>
            <person name="Fischer R."/>
            <person name="Frisvad J.C."/>
            <person name="Goldman G.H."/>
            <person name="Houbraken J."/>
            <person name="Oakley B."/>
            <person name="Pocsi I."/>
            <person name="Scazzocchio C."/>
            <person name="Seiboth B."/>
            <person name="vanKuyk P.A."/>
            <person name="Wortman J."/>
            <person name="Dyer P.S."/>
            <person name="Grigoriev I.V."/>
        </authorList>
    </citation>
    <scope>NUCLEOTIDE SEQUENCE [LARGE SCALE GENOMIC DNA]</scope>
    <source>
        <strain evidence="7">CBS 593.65</strain>
    </source>
</reference>
<dbReference type="InterPro" id="IPR042099">
    <property type="entry name" value="ANL_N_sf"/>
</dbReference>
<keyword evidence="2" id="KW-0597">Phosphoprotein</keyword>
<dbReference type="PROSITE" id="PS50075">
    <property type="entry name" value="CARRIER"/>
    <property type="match status" value="1"/>
</dbReference>
<dbReference type="Gene3D" id="3.40.50.12780">
    <property type="entry name" value="N-terminal domain of ligase-like"/>
    <property type="match status" value="1"/>
</dbReference>
<dbReference type="InterPro" id="IPR001242">
    <property type="entry name" value="Condensation_dom"/>
</dbReference>
<dbReference type="PANTHER" id="PTHR45527:SF3">
    <property type="entry name" value="SIDEROPHORE SYNTHETASE (EUROFUNG)"/>
    <property type="match status" value="1"/>
</dbReference>
<proteinExistence type="inferred from homology"/>
<evidence type="ECO:0000256" key="2">
    <source>
        <dbReference type="ARBA" id="ARBA00022553"/>
    </source>
</evidence>
<dbReference type="EMBL" id="KV878583">
    <property type="protein sequence ID" value="OJJ61708.1"/>
    <property type="molecule type" value="Genomic_DNA"/>
</dbReference>
<dbReference type="InterPro" id="IPR000873">
    <property type="entry name" value="AMP-dep_synth/lig_dom"/>
</dbReference>
<evidence type="ECO:0000256" key="1">
    <source>
        <dbReference type="ARBA" id="ARBA00022450"/>
    </source>
</evidence>
<dbReference type="FunFam" id="3.40.50.12780:FF:000014">
    <property type="entry name" value="Nonribosomal peptide synthetase 1"/>
    <property type="match status" value="1"/>
</dbReference>
<dbReference type="Gene3D" id="3.30.559.10">
    <property type="entry name" value="Chloramphenicol acetyltransferase-like domain"/>
    <property type="match status" value="1"/>
</dbReference>
<dbReference type="GO" id="GO:0031177">
    <property type="term" value="F:phosphopantetheine binding"/>
    <property type="evidence" value="ECO:0007669"/>
    <property type="project" value="TreeGrafter"/>
</dbReference>
<dbReference type="SUPFAM" id="SSF56801">
    <property type="entry name" value="Acetyl-CoA synthetase-like"/>
    <property type="match status" value="1"/>
</dbReference>
<dbReference type="InterPro" id="IPR006162">
    <property type="entry name" value="Ppantetheine_attach_site"/>
</dbReference>
<dbReference type="InterPro" id="IPR010071">
    <property type="entry name" value="AA_adenyl_dom"/>
</dbReference>
<dbReference type="CDD" id="cd05918">
    <property type="entry name" value="A_NRPS_SidN3_like"/>
    <property type="match status" value="1"/>
</dbReference>
<dbReference type="Pfam" id="PF00668">
    <property type="entry name" value="Condensation"/>
    <property type="match status" value="1"/>
</dbReference>
<dbReference type="OrthoDB" id="416786at2759"/>
<sequence>MTIEQAPPVGGLGELATADILKLEEWNGSLASALDARAHDIIQSRCHYQPQSPAVESWDGSWTYAELDEASNTVARQLIAHGISEGTYVPVCMAKSRWVVVAMLGIMKAGGAFVVLDPSHPPSRLGQICKTLDAALLVTSSPSLTAAMQSWTGKVALVDDSLASTAPHDEGNMDLPAVSPSSPVYATFTSGSTGQPKGVIISHSALVTNLSGALTGLQLGTHSRVLQFASYAFDISILDIVGTLFAGGCVCIPSEYERQNAIVEAIKHLRVNTLSLTPSVARLIPKDEVPTVSTVILAGEAVAPADIHPWPRRIAVIGGYGPAECTLLTTIQPDLRQCSSSTNIGTAPAAACWLVDPEDVTKLVPVGAEGELLIEGPLVGNGYIKNAKATAISFVDAPPWLQRFRRSSAGMVYRSGDLACYNPDGSLQYLGRKDTQMKVNGQRIEAGEIEHHVCLAISGLRDAIVDVVPFNNSTPRITVFLYSECSAMDSRGICREGLFMPSDASHLEMGELVPYLQATLPAYMIPQYVFCITQLPLMKSGKLDRQLLRKSAACLSPEDIKKYNCLWKYSTIEMQGPDDMPLTPTEQKLGDLWAALLGVPPSQIGRHSSWPSLGGDSLLSMQLVAKAGDCGLHLTFQDILIRQTLVSMAEVATSSRHPEAETVPPFSLLEETSTGPQGVIDEILSLYAGTAQAMELEDIYPCTWIQKHWVLCSMMPSRNYTPRITATLPADVDDALFREAWDTVIQRSGQALRTHIVQLKSGELLQAVFKGADCLPLYSTFLGENSNTNLWGFRQPLVRAAKVGRQLEIWTHHVVYDGASLTLLFQLLARAYRGEQLVPQPYNRYIKLLSNIPNATRHFWKESFDGFRGKIFPELPSDEYVPWAVSTVVGDSMKLVQADHHNIGNKLRLAMALSVSSFVGSHDVVFGEVASGRDAPVPGIEEIMGQTVTRVPTRVVLDTNSSLQVSAGLIQDQVAARRPHEFVARDLISTLSPQAAAACRFQSTLFIQPDHAAMLPNLFSEWELAYPMDTAPLSGSLYVIGKFSPEGVRIIARYDPWVISPKTVEDFVQRFVKTLRCILSKPDAIIGDVHCV</sequence>
<dbReference type="Pfam" id="PF00501">
    <property type="entry name" value="AMP-binding"/>
    <property type="match status" value="1"/>
</dbReference>
<keyword evidence="1" id="KW-0596">Phosphopantetheine</keyword>
<dbReference type="InterPro" id="IPR045851">
    <property type="entry name" value="AMP-bd_C_sf"/>
</dbReference>
<dbReference type="GO" id="GO:0043041">
    <property type="term" value="P:amino acid activation for nonribosomal peptide biosynthetic process"/>
    <property type="evidence" value="ECO:0007669"/>
    <property type="project" value="TreeGrafter"/>
</dbReference>
<dbReference type="InterPro" id="IPR023213">
    <property type="entry name" value="CAT-like_dom_sf"/>
</dbReference>
<comment type="similarity">
    <text evidence="4">Belongs to the NRP synthetase family.</text>
</comment>
<accession>A0A1L9TQQ8</accession>
<dbReference type="Gene3D" id="3.30.559.30">
    <property type="entry name" value="Nonribosomal peptide synthetase, condensation domain"/>
    <property type="match status" value="1"/>
</dbReference>
<dbReference type="GO" id="GO:0005737">
    <property type="term" value="C:cytoplasm"/>
    <property type="evidence" value="ECO:0007669"/>
    <property type="project" value="TreeGrafter"/>
</dbReference>
<protein>
    <recommendedName>
        <fullName evidence="5">Carrier domain-containing protein</fullName>
    </recommendedName>
</protein>
<name>A0A1L9TQQ8_9EURO</name>
<dbReference type="SUPFAM" id="SSF47336">
    <property type="entry name" value="ACP-like"/>
    <property type="match status" value="1"/>
</dbReference>
<dbReference type="Gene3D" id="3.30.300.30">
    <property type="match status" value="1"/>
</dbReference>
<dbReference type="PROSITE" id="PS00012">
    <property type="entry name" value="PHOSPHOPANTETHEINE"/>
    <property type="match status" value="1"/>
</dbReference>
<dbReference type="Proteomes" id="UP000184356">
    <property type="component" value="Unassembled WGS sequence"/>
</dbReference>
<keyword evidence="7" id="KW-1185">Reference proteome</keyword>
<dbReference type="GeneID" id="63767595"/>
<evidence type="ECO:0000256" key="3">
    <source>
        <dbReference type="ARBA" id="ARBA00022598"/>
    </source>
</evidence>
<evidence type="ECO:0000313" key="6">
    <source>
        <dbReference type="EMBL" id="OJJ61708.1"/>
    </source>
</evidence>
<evidence type="ECO:0000256" key="4">
    <source>
        <dbReference type="ARBA" id="ARBA00029454"/>
    </source>
</evidence>